<dbReference type="Pfam" id="PF20684">
    <property type="entry name" value="Fung_rhodopsin"/>
    <property type="match status" value="1"/>
</dbReference>
<evidence type="ECO:0000259" key="8">
    <source>
        <dbReference type="Pfam" id="PF20684"/>
    </source>
</evidence>
<dbReference type="Proteomes" id="UP000037136">
    <property type="component" value="Unassembled WGS sequence"/>
</dbReference>
<evidence type="ECO:0000313" key="10">
    <source>
        <dbReference type="Proteomes" id="UP000037136"/>
    </source>
</evidence>
<evidence type="ECO:0000256" key="1">
    <source>
        <dbReference type="ARBA" id="ARBA00004141"/>
    </source>
</evidence>
<dbReference type="EMBL" id="LAZP02000532">
    <property type="protein sequence ID" value="PFH56666.1"/>
    <property type="molecule type" value="Genomic_DNA"/>
</dbReference>
<reference evidence="9 10" key="1">
    <citation type="journal article" date="2015" name="BMC Genomics">
        <title>Gene expression during zombie ant biting behavior reflects the complexity underlying fungal parasitic behavioral manipulation.</title>
        <authorList>
            <person name="de Bekker C."/>
            <person name="Ohm R.A."/>
            <person name="Loreto R.G."/>
            <person name="Sebastian A."/>
            <person name="Albert I."/>
            <person name="Merrow M."/>
            <person name="Brachmann A."/>
            <person name="Hughes D.P."/>
        </authorList>
    </citation>
    <scope>NUCLEOTIDE SEQUENCE [LARGE SCALE GENOMIC DNA]</scope>
    <source>
        <strain evidence="9 10">SC16a</strain>
    </source>
</reference>
<comment type="caution">
    <text evidence="9">The sequence shown here is derived from an EMBL/GenBank/DDBJ whole genome shotgun (WGS) entry which is preliminary data.</text>
</comment>
<feature type="transmembrane region" description="Helical" evidence="7">
    <location>
        <begin position="38"/>
        <end position="63"/>
    </location>
</feature>
<feature type="transmembrane region" description="Helical" evidence="7">
    <location>
        <begin position="93"/>
        <end position="110"/>
    </location>
</feature>
<evidence type="ECO:0000256" key="3">
    <source>
        <dbReference type="ARBA" id="ARBA00022989"/>
    </source>
</evidence>
<comment type="subcellular location">
    <subcellularLocation>
        <location evidence="1">Membrane</location>
        <topology evidence="1">Multi-pass membrane protein</topology>
    </subcellularLocation>
</comment>
<evidence type="ECO:0000256" key="4">
    <source>
        <dbReference type="ARBA" id="ARBA00023136"/>
    </source>
</evidence>
<dbReference type="PANTHER" id="PTHR33048">
    <property type="entry name" value="PTH11-LIKE INTEGRAL MEMBRANE PROTEIN (AFU_ORTHOLOGUE AFUA_5G11245)"/>
    <property type="match status" value="1"/>
</dbReference>
<name>A0A2A9P745_OPHUN</name>
<reference evidence="9 10" key="2">
    <citation type="journal article" date="2017" name="Sci. Rep.">
        <title>Ant-infecting Ophiocordyceps genomes reveal a high diversity of potential behavioral manipulation genes and a possible major role for enterotoxins.</title>
        <authorList>
            <person name="de Bekker C."/>
            <person name="Ohm R.A."/>
            <person name="Evans H.C."/>
            <person name="Brachmann A."/>
            <person name="Hughes D.P."/>
        </authorList>
    </citation>
    <scope>NUCLEOTIDE SEQUENCE [LARGE SCALE GENOMIC DNA]</scope>
    <source>
        <strain evidence="9 10">SC16a</strain>
    </source>
</reference>
<keyword evidence="10" id="KW-1185">Reference proteome</keyword>
<evidence type="ECO:0000256" key="2">
    <source>
        <dbReference type="ARBA" id="ARBA00022692"/>
    </source>
</evidence>
<dbReference type="InterPro" id="IPR052337">
    <property type="entry name" value="SAT4-like"/>
</dbReference>
<proteinExistence type="inferred from homology"/>
<dbReference type="PANTHER" id="PTHR33048:SF158">
    <property type="entry name" value="MEMBRANE PROTEIN PTH11-LIKE, PUTATIVE-RELATED"/>
    <property type="match status" value="1"/>
</dbReference>
<keyword evidence="4 7" id="KW-0472">Membrane</keyword>
<organism evidence="9 10">
    <name type="scientific">Ophiocordyceps unilateralis</name>
    <name type="common">Zombie-ant fungus</name>
    <name type="synonym">Torrubia unilateralis</name>
    <dbReference type="NCBI Taxonomy" id="268505"/>
    <lineage>
        <taxon>Eukaryota</taxon>
        <taxon>Fungi</taxon>
        <taxon>Dikarya</taxon>
        <taxon>Ascomycota</taxon>
        <taxon>Pezizomycotina</taxon>
        <taxon>Sordariomycetes</taxon>
        <taxon>Hypocreomycetidae</taxon>
        <taxon>Hypocreales</taxon>
        <taxon>Ophiocordycipitaceae</taxon>
        <taxon>Ophiocordyceps</taxon>
    </lineage>
</organism>
<gene>
    <name evidence="9" type="ORF">XA68_16174</name>
</gene>
<sequence>MWLLLLYMTASMTLKLSILTLYLRLFQPVRHITWMVRIGFAIIVPFYTACVTGVLALCLPRVASHGGAWPSPEVVRLLHCIGRCSIICKVLSVFNSVSDAYLLFIPLHLIRDLNMSRRKKIGVVAVFLTGSIACITSIIGAVFRMIQGHDFGWEIIPTTLALNSEMTIGFVCSCVPVVFVLFKGSINSLSEASSSMFGRGRGRNDDQKTPGQPRGKVLS</sequence>
<feature type="domain" description="Rhodopsin" evidence="8">
    <location>
        <begin position="5"/>
        <end position="182"/>
    </location>
</feature>
<comment type="similarity">
    <text evidence="5">Belongs to the SAT4 family.</text>
</comment>
<evidence type="ECO:0000256" key="6">
    <source>
        <dbReference type="SAM" id="MobiDB-lite"/>
    </source>
</evidence>
<feature type="transmembrane region" description="Helical" evidence="7">
    <location>
        <begin position="166"/>
        <end position="186"/>
    </location>
</feature>
<dbReference type="STRING" id="268505.A0A2A9P745"/>
<dbReference type="OrthoDB" id="4916771at2759"/>
<keyword evidence="3 7" id="KW-1133">Transmembrane helix</keyword>
<feature type="transmembrane region" description="Helical" evidence="7">
    <location>
        <begin position="6"/>
        <end position="26"/>
    </location>
</feature>
<accession>A0A2A9P745</accession>
<dbReference type="InterPro" id="IPR049326">
    <property type="entry name" value="Rhodopsin_dom_fungi"/>
</dbReference>
<feature type="region of interest" description="Disordered" evidence="6">
    <location>
        <begin position="193"/>
        <end position="219"/>
    </location>
</feature>
<dbReference type="AlphaFoldDB" id="A0A2A9P745"/>
<evidence type="ECO:0000256" key="5">
    <source>
        <dbReference type="ARBA" id="ARBA00038359"/>
    </source>
</evidence>
<evidence type="ECO:0000313" key="9">
    <source>
        <dbReference type="EMBL" id="PFH56666.1"/>
    </source>
</evidence>
<evidence type="ECO:0000256" key="7">
    <source>
        <dbReference type="SAM" id="Phobius"/>
    </source>
</evidence>
<keyword evidence="2 7" id="KW-0812">Transmembrane</keyword>
<dbReference type="GO" id="GO:0016020">
    <property type="term" value="C:membrane"/>
    <property type="evidence" value="ECO:0007669"/>
    <property type="project" value="UniProtKB-SubCell"/>
</dbReference>
<protein>
    <recommendedName>
        <fullName evidence="8">Rhodopsin domain-containing protein</fullName>
    </recommendedName>
</protein>
<feature type="transmembrane region" description="Helical" evidence="7">
    <location>
        <begin position="122"/>
        <end position="146"/>
    </location>
</feature>